<dbReference type="Pfam" id="PF00933">
    <property type="entry name" value="Glyco_hydro_3"/>
    <property type="match status" value="1"/>
</dbReference>
<dbReference type="PROSITE" id="PS00775">
    <property type="entry name" value="GLYCOSYL_HYDROL_F3"/>
    <property type="match status" value="1"/>
</dbReference>
<keyword evidence="5 6" id="KW-0326">Glycosidase</keyword>
<evidence type="ECO:0000313" key="10">
    <source>
        <dbReference type="EMBL" id="SFF61416.1"/>
    </source>
</evidence>
<dbReference type="Proteomes" id="UP000533017">
    <property type="component" value="Unassembled WGS sequence"/>
</dbReference>
<dbReference type="AlphaFoldDB" id="A0A1I2K929"/>
<evidence type="ECO:0000256" key="4">
    <source>
        <dbReference type="ARBA" id="ARBA00022801"/>
    </source>
</evidence>
<evidence type="ECO:0000256" key="5">
    <source>
        <dbReference type="ARBA" id="ARBA00023295"/>
    </source>
</evidence>
<evidence type="ECO:0000313" key="11">
    <source>
        <dbReference type="Proteomes" id="UP000199052"/>
    </source>
</evidence>
<evidence type="ECO:0000313" key="9">
    <source>
        <dbReference type="EMBL" id="NYH85980.1"/>
    </source>
</evidence>
<dbReference type="OrthoDB" id="9805821at2"/>
<dbReference type="SUPFAM" id="SSF51445">
    <property type="entry name" value="(Trans)glycosidases"/>
    <property type="match status" value="1"/>
</dbReference>
<evidence type="ECO:0000256" key="2">
    <source>
        <dbReference type="ARBA" id="ARBA00005336"/>
    </source>
</evidence>
<dbReference type="GO" id="GO:0004563">
    <property type="term" value="F:beta-N-acetylhexosaminidase activity"/>
    <property type="evidence" value="ECO:0007669"/>
    <property type="project" value="UniProtKB-EC"/>
</dbReference>
<evidence type="ECO:0000256" key="6">
    <source>
        <dbReference type="RuleBase" id="RU361161"/>
    </source>
</evidence>
<dbReference type="InterPro" id="IPR036962">
    <property type="entry name" value="Glyco_hydro_3_N_sf"/>
</dbReference>
<dbReference type="InterPro" id="IPR001764">
    <property type="entry name" value="Glyco_hydro_3_N"/>
</dbReference>
<name>A0A1I2K929_9ACTN</name>
<keyword evidence="12" id="KW-1185">Reference proteome</keyword>
<protein>
    <recommendedName>
        <fullName evidence="3">beta-N-acetylhexosaminidase</fullName>
        <ecNumber evidence="3">3.2.1.52</ecNumber>
    </recommendedName>
</protein>
<feature type="domain" description="Glycoside hydrolase family 3 N-terminal" evidence="7">
    <location>
        <begin position="66"/>
        <end position="402"/>
    </location>
</feature>
<dbReference type="PROSITE" id="PS51318">
    <property type="entry name" value="TAT"/>
    <property type="match status" value="1"/>
</dbReference>
<dbReference type="InterPro" id="IPR050226">
    <property type="entry name" value="NagZ_Beta-hexosaminidase"/>
</dbReference>
<dbReference type="PANTHER" id="PTHR30480">
    <property type="entry name" value="BETA-HEXOSAMINIDASE-RELATED"/>
    <property type="match status" value="1"/>
</dbReference>
<gene>
    <name evidence="9" type="ORF">FHR37_004831</name>
    <name evidence="10" type="ORF">SAMN05421678_1017</name>
</gene>
<dbReference type="FunFam" id="3.20.20.300:FF:000014">
    <property type="entry name" value="Beta-hexosaminidase, lipoprotein"/>
    <property type="match status" value="1"/>
</dbReference>
<dbReference type="EMBL" id="FOOI01000001">
    <property type="protein sequence ID" value="SFF61416.1"/>
    <property type="molecule type" value="Genomic_DNA"/>
</dbReference>
<dbReference type="InterPro" id="IPR006311">
    <property type="entry name" value="TAT_signal"/>
</dbReference>
<sequence>MQTTPPTGEGSSGAPGRRAFVLGAAGAVAGLAGASADGFARPAPAHADTADTAAAAAIADRIASMTVAEKVGQLFVNVVYGATAHTSDANNTRLYGVATPAEVVAKYHLGGVIYFTWSNNLVDPVQVAGLSNGLQTAAVGNGGAVPLLISADQEQGTVVRLGPPATQFPSSMALGASRHSVNAQVTAQITGLELAAVGINQDNAPDADVNVNPRNPVIGVRSFGSSPNLVKTWVAAEVRGYQDDAGILATAKHFPGHGDTTVDSHTGLPVITHSRTRWQNVDAPPFVSAIAAGVDAIMVGHLVFPALDPSGNPATLSYPIITGILRNQLGFGGLVITDALTMAGVRQKYGDDRVPVLAVKAGCDLLLMPPRMDLAYNAVVAAVRSGEISGARLDASVARILRAKTAAGIVADPFVDVGKVRDVVGTPAHLARADQIADQTTTLIKNSRQVLPLSSAVRTVLVTGAGSAATQTLTDEFRSRGKTVTRLVTGTQPTTDQIAAAVAAARGKSLVVVCTQKAWDTTVDPLRHQRLLVRNLVATGIPVVAVAISDPYDIAYYTSVSTYLAAYAGNAVSMRACARVMFGEVNPTGMLPVSIPTAADAGVTLYPYAWGLSYPSMMMSRKH</sequence>
<keyword evidence="4 6" id="KW-0378">Hydrolase</keyword>
<evidence type="ECO:0000256" key="3">
    <source>
        <dbReference type="ARBA" id="ARBA00012663"/>
    </source>
</evidence>
<dbReference type="Gene3D" id="3.20.20.300">
    <property type="entry name" value="Glycoside hydrolase, family 3, N-terminal domain"/>
    <property type="match status" value="1"/>
</dbReference>
<dbReference type="InterPro" id="IPR017853">
    <property type="entry name" value="GH"/>
</dbReference>
<dbReference type="Proteomes" id="UP000199052">
    <property type="component" value="Unassembled WGS sequence"/>
</dbReference>
<dbReference type="EMBL" id="JACBZA010000001">
    <property type="protein sequence ID" value="NYH85980.1"/>
    <property type="molecule type" value="Genomic_DNA"/>
</dbReference>
<organism evidence="10 11">
    <name type="scientific">Actinopolymorpha cephalotaxi</name>
    <dbReference type="NCBI Taxonomy" id="504797"/>
    <lineage>
        <taxon>Bacteria</taxon>
        <taxon>Bacillati</taxon>
        <taxon>Actinomycetota</taxon>
        <taxon>Actinomycetes</taxon>
        <taxon>Propionibacteriales</taxon>
        <taxon>Actinopolymorphaceae</taxon>
        <taxon>Actinopolymorpha</taxon>
    </lineage>
</organism>
<dbReference type="Gene3D" id="3.40.50.1700">
    <property type="entry name" value="Glycoside hydrolase family 3 C-terminal domain"/>
    <property type="match status" value="1"/>
</dbReference>
<dbReference type="InterPro" id="IPR019800">
    <property type="entry name" value="Glyco_hydro_3_AS"/>
</dbReference>
<accession>A0A1I2K929</accession>
<evidence type="ECO:0000256" key="1">
    <source>
        <dbReference type="ARBA" id="ARBA00001231"/>
    </source>
</evidence>
<dbReference type="GO" id="GO:0009254">
    <property type="term" value="P:peptidoglycan turnover"/>
    <property type="evidence" value="ECO:0007669"/>
    <property type="project" value="TreeGrafter"/>
</dbReference>
<evidence type="ECO:0000259" key="8">
    <source>
        <dbReference type="Pfam" id="PF01915"/>
    </source>
</evidence>
<evidence type="ECO:0000313" key="12">
    <source>
        <dbReference type="Proteomes" id="UP000533017"/>
    </source>
</evidence>
<comment type="catalytic activity">
    <reaction evidence="1">
        <text>Hydrolysis of terminal non-reducing N-acetyl-D-hexosamine residues in N-acetyl-beta-D-hexosaminides.</text>
        <dbReference type="EC" id="3.2.1.52"/>
    </reaction>
</comment>
<reference evidence="9 12" key="2">
    <citation type="submission" date="2020-07" db="EMBL/GenBank/DDBJ databases">
        <title>Sequencing the genomes of 1000 actinobacteria strains.</title>
        <authorList>
            <person name="Klenk H.-P."/>
        </authorList>
    </citation>
    <scope>NUCLEOTIDE SEQUENCE [LARGE SCALE GENOMIC DNA]</scope>
    <source>
        <strain evidence="9 12">DSM 45117</strain>
    </source>
</reference>
<comment type="similarity">
    <text evidence="2 6">Belongs to the glycosyl hydrolase 3 family.</text>
</comment>
<dbReference type="STRING" id="504797.SAMN05421678_1017"/>
<reference evidence="10 11" key="1">
    <citation type="submission" date="2016-10" db="EMBL/GenBank/DDBJ databases">
        <authorList>
            <person name="de Groot N.N."/>
        </authorList>
    </citation>
    <scope>NUCLEOTIDE SEQUENCE [LARGE SCALE GENOMIC DNA]</scope>
    <source>
        <strain evidence="10 11">CPCC 202808</strain>
    </source>
</reference>
<dbReference type="InterPro" id="IPR036881">
    <property type="entry name" value="Glyco_hydro_3_C_sf"/>
</dbReference>
<proteinExistence type="inferred from homology"/>
<dbReference type="Pfam" id="PF01915">
    <property type="entry name" value="Glyco_hydro_3_C"/>
    <property type="match status" value="1"/>
</dbReference>
<feature type="domain" description="Glycoside hydrolase family 3 C-terminal" evidence="8">
    <location>
        <begin position="442"/>
        <end position="614"/>
    </location>
</feature>
<evidence type="ECO:0000259" key="7">
    <source>
        <dbReference type="Pfam" id="PF00933"/>
    </source>
</evidence>
<dbReference type="GO" id="GO:0005975">
    <property type="term" value="P:carbohydrate metabolic process"/>
    <property type="evidence" value="ECO:0007669"/>
    <property type="project" value="InterPro"/>
</dbReference>
<dbReference type="PANTHER" id="PTHR30480:SF13">
    <property type="entry name" value="BETA-HEXOSAMINIDASE"/>
    <property type="match status" value="1"/>
</dbReference>
<dbReference type="RefSeq" id="WP_092879452.1">
    <property type="nucleotide sequence ID" value="NZ_FOOI01000001.1"/>
</dbReference>
<dbReference type="SUPFAM" id="SSF52279">
    <property type="entry name" value="Beta-D-glucan exohydrolase, C-terminal domain"/>
    <property type="match status" value="1"/>
</dbReference>
<dbReference type="InterPro" id="IPR002772">
    <property type="entry name" value="Glyco_hydro_3_C"/>
</dbReference>
<dbReference type="EC" id="3.2.1.52" evidence="3"/>